<organism evidence="2 3">
    <name type="scientific">Caenispirillum bisanense</name>
    <dbReference type="NCBI Taxonomy" id="414052"/>
    <lineage>
        <taxon>Bacteria</taxon>
        <taxon>Pseudomonadati</taxon>
        <taxon>Pseudomonadota</taxon>
        <taxon>Alphaproteobacteria</taxon>
        <taxon>Rhodospirillales</taxon>
        <taxon>Novispirillaceae</taxon>
        <taxon>Caenispirillum</taxon>
    </lineage>
</organism>
<gene>
    <name evidence="2" type="ORF">SAMN05421508_103309</name>
</gene>
<accession>A0A286GFV1</accession>
<dbReference type="PANTHER" id="PTHR36173">
    <property type="entry name" value="RIBONUCLEASE VAPC16-RELATED"/>
    <property type="match status" value="1"/>
</dbReference>
<dbReference type="InterPro" id="IPR041705">
    <property type="entry name" value="PIN_Sll0205"/>
</dbReference>
<sequence>MKLLLDTHILIWWANGEDFPAAVADAIAAPDATVYVSIASLWEIVIKRSLGKLTFDLDFRELLERAGFILLPIEIRHLAVLEGLPPHHRDPFDRVLVAQALCDGLTFVSADRTMPRYGATLLPVHSS</sequence>
<dbReference type="PANTHER" id="PTHR36173:SF2">
    <property type="entry name" value="RIBONUCLEASE VAPC16"/>
    <property type="match status" value="1"/>
</dbReference>
<dbReference type="InterPro" id="IPR052919">
    <property type="entry name" value="TA_system_RNase"/>
</dbReference>
<dbReference type="OrthoDB" id="9798990at2"/>
<evidence type="ECO:0000313" key="3">
    <source>
        <dbReference type="Proteomes" id="UP000219621"/>
    </source>
</evidence>
<dbReference type="Pfam" id="PF01850">
    <property type="entry name" value="PIN"/>
    <property type="match status" value="1"/>
</dbReference>
<keyword evidence="3" id="KW-1185">Reference proteome</keyword>
<dbReference type="Proteomes" id="UP000219621">
    <property type="component" value="Unassembled WGS sequence"/>
</dbReference>
<evidence type="ECO:0000313" key="2">
    <source>
        <dbReference type="EMBL" id="SOD94009.1"/>
    </source>
</evidence>
<dbReference type="CDD" id="cd09872">
    <property type="entry name" value="PIN_Sll0205-like"/>
    <property type="match status" value="1"/>
</dbReference>
<reference evidence="2 3" key="1">
    <citation type="submission" date="2017-09" db="EMBL/GenBank/DDBJ databases">
        <authorList>
            <person name="Ehlers B."/>
            <person name="Leendertz F.H."/>
        </authorList>
    </citation>
    <scope>NUCLEOTIDE SEQUENCE [LARGE SCALE GENOMIC DNA]</scope>
    <source>
        <strain evidence="2 3">USBA 140</strain>
    </source>
</reference>
<dbReference type="InterPro" id="IPR002716">
    <property type="entry name" value="PIN_dom"/>
</dbReference>
<protein>
    <submittedName>
        <fullName evidence="2">PIN domain nuclease, a component of toxin-antitoxin system (PIN domain)</fullName>
    </submittedName>
</protein>
<evidence type="ECO:0000259" key="1">
    <source>
        <dbReference type="Pfam" id="PF01850"/>
    </source>
</evidence>
<dbReference type="SUPFAM" id="SSF88723">
    <property type="entry name" value="PIN domain-like"/>
    <property type="match status" value="1"/>
</dbReference>
<dbReference type="EMBL" id="OCNJ01000003">
    <property type="protein sequence ID" value="SOD94009.1"/>
    <property type="molecule type" value="Genomic_DNA"/>
</dbReference>
<dbReference type="Gene3D" id="3.40.50.1010">
    <property type="entry name" value="5'-nuclease"/>
    <property type="match status" value="1"/>
</dbReference>
<name>A0A286GFV1_9PROT</name>
<feature type="domain" description="PIN" evidence="1">
    <location>
        <begin position="4"/>
        <end position="117"/>
    </location>
</feature>
<proteinExistence type="predicted"/>
<dbReference type="AlphaFoldDB" id="A0A286GFV1"/>
<dbReference type="RefSeq" id="WP_097278703.1">
    <property type="nucleotide sequence ID" value="NZ_OCNJ01000003.1"/>
</dbReference>
<dbReference type="InterPro" id="IPR029060">
    <property type="entry name" value="PIN-like_dom_sf"/>
</dbReference>